<dbReference type="GO" id="GO:1900376">
    <property type="term" value="P:regulation of secondary metabolite biosynthetic process"/>
    <property type="evidence" value="ECO:0007669"/>
    <property type="project" value="TreeGrafter"/>
</dbReference>
<keyword evidence="7" id="KW-0804">Transcription</keyword>
<keyword evidence="9" id="KW-0408">Iron</keyword>
<dbReference type="GO" id="GO:0003700">
    <property type="term" value="F:DNA-binding transcription factor activity"/>
    <property type="evidence" value="ECO:0007669"/>
    <property type="project" value="InterPro"/>
</dbReference>
<keyword evidence="11" id="KW-1185">Reference proteome</keyword>
<proteinExistence type="inferred from homology"/>
<dbReference type="GO" id="GO:0045892">
    <property type="term" value="P:negative regulation of DNA-templated transcription"/>
    <property type="evidence" value="ECO:0007669"/>
    <property type="project" value="TreeGrafter"/>
</dbReference>
<evidence type="ECO:0000256" key="8">
    <source>
        <dbReference type="PIRSR" id="PIRSR602481-1"/>
    </source>
</evidence>
<dbReference type="Gene3D" id="3.30.1490.190">
    <property type="match status" value="1"/>
</dbReference>
<feature type="binding site" evidence="8">
    <location>
        <position position="146"/>
    </location>
    <ligand>
        <name>Zn(2+)</name>
        <dbReference type="ChEBI" id="CHEBI:29105"/>
    </ligand>
</feature>
<dbReference type="Pfam" id="PF01475">
    <property type="entry name" value="FUR"/>
    <property type="match status" value="1"/>
</dbReference>
<evidence type="ECO:0000256" key="9">
    <source>
        <dbReference type="PIRSR" id="PIRSR602481-2"/>
    </source>
</evidence>
<evidence type="ECO:0000256" key="3">
    <source>
        <dbReference type="ARBA" id="ARBA00022723"/>
    </source>
</evidence>
<evidence type="ECO:0000313" key="11">
    <source>
        <dbReference type="Proteomes" id="UP000193435"/>
    </source>
</evidence>
<dbReference type="InterPro" id="IPR036390">
    <property type="entry name" value="WH_DNA-bd_sf"/>
</dbReference>
<dbReference type="PANTHER" id="PTHR33202">
    <property type="entry name" value="ZINC UPTAKE REGULATION PROTEIN"/>
    <property type="match status" value="1"/>
</dbReference>
<dbReference type="InterPro" id="IPR002481">
    <property type="entry name" value="FUR"/>
</dbReference>
<dbReference type="InterPro" id="IPR043135">
    <property type="entry name" value="Fur_C"/>
</dbReference>
<dbReference type="SUPFAM" id="SSF46785">
    <property type="entry name" value="Winged helix' DNA-binding domain"/>
    <property type="match status" value="1"/>
</dbReference>
<dbReference type="Proteomes" id="UP000193435">
    <property type="component" value="Unassembled WGS sequence"/>
</dbReference>
<evidence type="ECO:0000313" key="10">
    <source>
        <dbReference type="EMBL" id="SMH35295.1"/>
    </source>
</evidence>
<evidence type="ECO:0000256" key="7">
    <source>
        <dbReference type="ARBA" id="ARBA00023163"/>
    </source>
</evidence>
<accession>A0A1X7NCD3</accession>
<organism evidence="10 11">
    <name type="scientific">Carnobacterium iners</name>
    <dbReference type="NCBI Taxonomy" id="1073423"/>
    <lineage>
        <taxon>Bacteria</taxon>
        <taxon>Bacillati</taxon>
        <taxon>Bacillota</taxon>
        <taxon>Bacilli</taxon>
        <taxon>Lactobacillales</taxon>
        <taxon>Carnobacteriaceae</taxon>
        <taxon>Carnobacterium</taxon>
    </lineage>
</organism>
<evidence type="ECO:0000256" key="2">
    <source>
        <dbReference type="ARBA" id="ARBA00022491"/>
    </source>
</evidence>
<keyword evidence="6" id="KW-0238">DNA-binding</keyword>
<evidence type="ECO:0000256" key="1">
    <source>
        <dbReference type="ARBA" id="ARBA00007957"/>
    </source>
</evidence>
<evidence type="ECO:0000256" key="4">
    <source>
        <dbReference type="ARBA" id="ARBA00022833"/>
    </source>
</evidence>
<keyword evidence="3 8" id="KW-0479">Metal-binding</keyword>
<dbReference type="InterPro" id="IPR036388">
    <property type="entry name" value="WH-like_DNA-bd_sf"/>
</dbReference>
<sequence length="147" mass="17018">METAKSMLIKITEKLHSAGYKLTPQREATIKIVLEKETEHMSAEEIYLAVKRRNSDIGLATVYRTLEILSDIKVVNKISFDDGLARYDLKQEGDKHFHHHLLCLKCGGIEEIFEDLLEDVEEDVEKRFGFQVKDHRLTFHGICKNCQ</sequence>
<dbReference type="EMBL" id="FXBJ01000002">
    <property type="protein sequence ID" value="SMH35295.1"/>
    <property type="molecule type" value="Genomic_DNA"/>
</dbReference>
<feature type="binding site" evidence="8">
    <location>
        <position position="106"/>
    </location>
    <ligand>
        <name>Zn(2+)</name>
        <dbReference type="ChEBI" id="CHEBI:29105"/>
    </ligand>
</feature>
<feature type="binding site" evidence="9">
    <location>
        <position position="118"/>
    </location>
    <ligand>
        <name>Fe cation</name>
        <dbReference type="ChEBI" id="CHEBI:24875"/>
    </ligand>
</feature>
<evidence type="ECO:0000256" key="6">
    <source>
        <dbReference type="ARBA" id="ARBA00023125"/>
    </source>
</evidence>
<gene>
    <name evidence="10" type="ORF">SAMN04488700_1787</name>
</gene>
<comment type="similarity">
    <text evidence="1">Belongs to the Fur family.</text>
</comment>
<keyword evidence="2" id="KW-0678">Repressor</keyword>
<dbReference type="RefSeq" id="WP_085559886.1">
    <property type="nucleotide sequence ID" value="NZ_FOAH01000003.1"/>
</dbReference>
<comment type="cofactor">
    <cofactor evidence="9">
        <name>Mn(2+)</name>
        <dbReference type="ChEBI" id="CHEBI:29035"/>
    </cofactor>
    <cofactor evidence="9">
        <name>Fe(2+)</name>
        <dbReference type="ChEBI" id="CHEBI:29033"/>
    </cofactor>
    <text evidence="9">Binds 1 Mn(2+) or Fe(2+) ion per subunit.</text>
</comment>
<dbReference type="Gene3D" id="1.10.10.10">
    <property type="entry name" value="Winged helix-like DNA-binding domain superfamily/Winged helix DNA-binding domain"/>
    <property type="match status" value="1"/>
</dbReference>
<keyword evidence="4 8" id="KW-0862">Zinc</keyword>
<feature type="binding site" evidence="8">
    <location>
        <position position="143"/>
    </location>
    <ligand>
        <name>Zn(2+)</name>
        <dbReference type="ChEBI" id="CHEBI:29105"/>
    </ligand>
</feature>
<dbReference type="AlphaFoldDB" id="A0A1X7NCD3"/>
<evidence type="ECO:0000256" key="5">
    <source>
        <dbReference type="ARBA" id="ARBA00023015"/>
    </source>
</evidence>
<protein>
    <submittedName>
        <fullName evidence="10">Fur family transcriptional regulator, ferric uptake regulator</fullName>
    </submittedName>
</protein>
<keyword evidence="5" id="KW-0805">Transcription regulation</keyword>
<dbReference type="GO" id="GO:0008270">
    <property type="term" value="F:zinc ion binding"/>
    <property type="evidence" value="ECO:0007669"/>
    <property type="project" value="TreeGrafter"/>
</dbReference>
<feature type="binding site" evidence="8">
    <location>
        <position position="103"/>
    </location>
    <ligand>
        <name>Zn(2+)</name>
        <dbReference type="ChEBI" id="CHEBI:29105"/>
    </ligand>
</feature>
<reference evidence="10 11" key="1">
    <citation type="submission" date="2017-04" db="EMBL/GenBank/DDBJ databases">
        <authorList>
            <person name="Afonso C.L."/>
            <person name="Miller P.J."/>
            <person name="Scott M.A."/>
            <person name="Spackman E."/>
            <person name="Goraichik I."/>
            <person name="Dimitrov K.M."/>
            <person name="Suarez D.L."/>
            <person name="Swayne D.E."/>
        </authorList>
    </citation>
    <scope>NUCLEOTIDE SEQUENCE [LARGE SCALE GENOMIC DNA]</scope>
    <source>
        <strain evidence="10 11">LMG26642</strain>
    </source>
</reference>
<dbReference type="GO" id="GO:0000976">
    <property type="term" value="F:transcription cis-regulatory region binding"/>
    <property type="evidence" value="ECO:0007669"/>
    <property type="project" value="TreeGrafter"/>
</dbReference>
<name>A0A1X7NCD3_9LACT</name>
<feature type="binding site" evidence="9">
    <location>
        <position position="135"/>
    </location>
    <ligand>
        <name>Fe cation</name>
        <dbReference type="ChEBI" id="CHEBI:24875"/>
    </ligand>
</feature>
<dbReference type="CDD" id="cd07153">
    <property type="entry name" value="Fur_like"/>
    <property type="match status" value="1"/>
</dbReference>
<comment type="cofactor">
    <cofactor evidence="8">
        <name>Zn(2+)</name>
        <dbReference type="ChEBI" id="CHEBI:29105"/>
    </cofactor>
    <text evidence="8">Binds 1 zinc ion per subunit.</text>
</comment>
<dbReference type="PANTHER" id="PTHR33202:SF7">
    <property type="entry name" value="FERRIC UPTAKE REGULATION PROTEIN"/>
    <property type="match status" value="1"/>
</dbReference>
<dbReference type="STRING" id="1073423.SAMN04488700_1787"/>
<dbReference type="OrthoDB" id="8659436at2"/>
<dbReference type="FunFam" id="1.10.10.10:FF:000051">
    <property type="entry name" value="Fur family transcriptional regulator"/>
    <property type="match status" value="1"/>
</dbReference>